<dbReference type="KEGG" id="nti:DNFV4_04152"/>
<protein>
    <recommendedName>
        <fullName evidence="4">Peroxiredoxin</fullName>
    </recommendedName>
</protein>
<dbReference type="Proteomes" id="UP001179121">
    <property type="component" value="Chromosome"/>
</dbReference>
<evidence type="ECO:0000256" key="1">
    <source>
        <dbReference type="SAM" id="Phobius"/>
    </source>
</evidence>
<keyword evidence="1" id="KW-1133">Transmembrane helix</keyword>
<evidence type="ECO:0000313" key="3">
    <source>
        <dbReference type="Proteomes" id="UP001179121"/>
    </source>
</evidence>
<dbReference type="AlphaFoldDB" id="A0AA86N391"/>
<dbReference type="SUPFAM" id="SSF75169">
    <property type="entry name" value="DsrEFH-like"/>
    <property type="match status" value="1"/>
</dbReference>
<keyword evidence="1" id="KW-0472">Membrane</keyword>
<organism evidence="2 3">
    <name type="scientific">Nitrospira tepida</name>
    <dbReference type="NCBI Taxonomy" id="2973512"/>
    <lineage>
        <taxon>Bacteria</taxon>
        <taxon>Pseudomonadati</taxon>
        <taxon>Nitrospirota</taxon>
        <taxon>Nitrospiria</taxon>
        <taxon>Nitrospirales</taxon>
        <taxon>Nitrospiraceae</taxon>
        <taxon>Nitrospira</taxon>
    </lineage>
</organism>
<name>A0AA86N391_9BACT</name>
<evidence type="ECO:0000313" key="2">
    <source>
        <dbReference type="EMBL" id="CAI4033710.1"/>
    </source>
</evidence>
<keyword evidence="3" id="KW-1185">Reference proteome</keyword>
<sequence>MSGTTRPAKPRFVIFAHNATYDKLHQVATLGLTAAAMGKEVLVILLFWTIKKLADGRLDEVDFPPEYASAGDEVRRLLKEKKVPTISEMFQEAKAVGSLRLIACSAGLEYMGVDAARVAKNVDEVMGLPSILSLTAHAETKLFI</sequence>
<dbReference type="PANTHER" id="PTHR34655">
    <property type="entry name" value="CONSERVED WITHIN P. AEROPHILUM"/>
    <property type="match status" value="1"/>
</dbReference>
<dbReference type="PANTHER" id="PTHR34655:SF2">
    <property type="entry name" value="PEROXIREDOXIN FAMILY PROTEIN"/>
    <property type="match status" value="1"/>
</dbReference>
<dbReference type="EMBL" id="OX365700">
    <property type="protein sequence ID" value="CAI4033710.1"/>
    <property type="molecule type" value="Genomic_DNA"/>
</dbReference>
<gene>
    <name evidence="2" type="ORF">DNFV4_04152</name>
</gene>
<dbReference type="Gene3D" id="3.40.1260.10">
    <property type="entry name" value="DsrEFH-like"/>
    <property type="match status" value="1"/>
</dbReference>
<dbReference type="InterPro" id="IPR027396">
    <property type="entry name" value="DsrEFH-like"/>
</dbReference>
<keyword evidence="1" id="KW-0812">Transmembrane</keyword>
<reference evidence="2" key="1">
    <citation type="submission" date="2022-10" db="EMBL/GenBank/DDBJ databases">
        <authorList>
            <person name="Koch H."/>
        </authorList>
    </citation>
    <scope>NUCLEOTIDE SEQUENCE</scope>
    <source>
        <strain evidence="2">DNF</strain>
    </source>
</reference>
<accession>A0AA86N391</accession>
<feature type="transmembrane region" description="Helical" evidence="1">
    <location>
        <begin position="27"/>
        <end position="48"/>
    </location>
</feature>
<proteinExistence type="predicted"/>
<evidence type="ECO:0008006" key="4">
    <source>
        <dbReference type="Google" id="ProtNLM"/>
    </source>
</evidence>
<dbReference type="RefSeq" id="WP_289271146.1">
    <property type="nucleotide sequence ID" value="NZ_OX365700.1"/>
</dbReference>